<proteinExistence type="predicted"/>
<dbReference type="EMBL" id="CP009640">
    <property type="protein sequence ID" value="AJI09101.1"/>
    <property type="molecule type" value="Genomic_DNA"/>
</dbReference>
<geneLocation type="plasmid" evidence="1 2">
    <name>pBFI_3</name>
</geneLocation>
<gene>
    <name evidence="1" type="ORF">AK40_6063</name>
</gene>
<organism evidence="1 2">
    <name type="scientific">Bacillus cereus 03BB108</name>
    <dbReference type="NCBI Taxonomy" id="451709"/>
    <lineage>
        <taxon>Bacteria</taxon>
        <taxon>Bacillati</taxon>
        <taxon>Bacillota</taxon>
        <taxon>Bacilli</taxon>
        <taxon>Bacillales</taxon>
        <taxon>Bacillaceae</taxon>
        <taxon>Bacillus</taxon>
        <taxon>Bacillus cereus group</taxon>
    </lineage>
</organism>
<keyword evidence="1" id="KW-0614">Plasmid</keyword>
<name>A0AAN0W505_BACCE</name>
<evidence type="ECO:0000313" key="1">
    <source>
        <dbReference type="EMBL" id="AJI09101.1"/>
    </source>
</evidence>
<reference evidence="1 2" key="1">
    <citation type="journal article" date="2015" name="Genome Announc.">
        <title>Complete genome sequences for 35 biothreat assay-relevant bacillus species.</title>
        <authorList>
            <person name="Johnson S.L."/>
            <person name="Daligault H.E."/>
            <person name="Davenport K.W."/>
            <person name="Jaissle J."/>
            <person name="Frey K.G."/>
            <person name="Ladner J.T."/>
            <person name="Broomall S.M."/>
            <person name="Bishop-Lilly K.A."/>
            <person name="Bruce D.C."/>
            <person name="Gibbons H.S."/>
            <person name="Coyne S.R."/>
            <person name="Lo C.C."/>
            <person name="Meincke L."/>
            <person name="Munk A.C."/>
            <person name="Koroleva G.I."/>
            <person name="Rosenzweig C.N."/>
            <person name="Palacios G.F."/>
            <person name="Redden C.L."/>
            <person name="Minogue T.D."/>
            <person name="Chain P.S."/>
        </authorList>
    </citation>
    <scope>NUCLEOTIDE SEQUENCE [LARGE SCALE GENOMIC DNA]</scope>
    <source>
        <strain evidence="1 2">03BB108</strain>
    </source>
</reference>
<protein>
    <submittedName>
        <fullName evidence="1">Uncharacterized protein</fullName>
    </submittedName>
</protein>
<dbReference type="Proteomes" id="UP000031861">
    <property type="component" value="Plasmid pBFI_3"/>
</dbReference>
<sequence>MIITTKRFEDETYQCYECNEVIESEEVNRETWECDKCKKKIVIDIGKENGMLVRLLPNKVTKFDYVVDQADKEFHSVKGYTPIKRGFIIGVANHGGVNVREDEFVNCLWRDQ</sequence>
<accession>A0AAN0W505</accession>
<dbReference type="AlphaFoldDB" id="A0AAN0W505"/>
<evidence type="ECO:0000313" key="2">
    <source>
        <dbReference type="Proteomes" id="UP000031861"/>
    </source>
</evidence>
<dbReference type="RefSeq" id="WP_001996291.1">
    <property type="nucleotide sequence ID" value="NZ_CP009640.1"/>
</dbReference>